<name>A0A7N0ZYB9_KALFE</name>
<evidence type="ECO:0008006" key="17">
    <source>
        <dbReference type="Google" id="ProtNLM"/>
    </source>
</evidence>
<feature type="region of interest" description="Disordered" evidence="13">
    <location>
        <begin position="15"/>
        <end position="38"/>
    </location>
</feature>
<evidence type="ECO:0000256" key="1">
    <source>
        <dbReference type="ARBA" id="ARBA00004581"/>
    </source>
</evidence>
<evidence type="ECO:0000256" key="14">
    <source>
        <dbReference type="SAM" id="Phobius"/>
    </source>
</evidence>
<keyword evidence="5 14" id="KW-0812">Transmembrane</keyword>
<dbReference type="Gene3D" id="1.20.5.3310">
    <property type="match status" value="1"/>
</dbReference>
<feature type="compositionally biased region" description="Polar residues" evidence="13">
    <location>
        <begin position="240"/>
        <end position="258"/>
    </location>
</feature>
<evidence type="ECO:0000256" key="7">
    <source>
        <dbReference type="ARBA" id="ARBA00022946"/>
    </source>
</evidence>
<evidence type="ECO:0000256" key="9">
    <source>
        <dbReference type="ARBA" id="ARBA00023010"/>
    </source>
</evidence>
<dbReference type="FunFam" id="1.20.5.3310:FF:000003">
    <property type="entry name" value="Sec-independent protein translocase protein TATB, chloroplastic"/>
    <property type="match status" value="1"/>
</dbReference>
<keyword evidence="6" id="KW-0653">Protein transport</keyword>
<dbReference type="Pfam" id="PF02416">
    <property type="entry name" value="TatA_B_E"/>
    <property type="match status" value="1"/>
</dbReference>
<comment type="subcellular location">
    <subcellularLocation>
        <location evidence="1">Plastid</location>
        <location evidence="1">Chloroplast thylakoid membrane</location>
        <topology evidence="1">Single-pass membrane protein</topology>
    </subcellularLocation>
</comment>
<dbReference type="AlphaFoldDB" id="A0A7N0ZYB9"/>
<dbReference type="OMA" id="PFRFSTW"/>
<comment type="function">
    <text evidence="12">Part of the twin-arginine translocation (Tat) system that transports large folded proteins containing a characteristic twin-arginine motif in their signal peptide across the thylakoid membrane. Involved in delta pH-dependent protein transport required for chloroplast development, especially thylakoid membrane formation. TATC and TATB mediate precursor recognition, whereas TATA facilitates translocation.</text>
</comment>
<keyword evidence="7" id="KW-0809">Transit peptide</keyword>
<feature type="compositionally biased region" description="Low complexity" evidence="13">
    <location>
        <begin position="219"/>
        <end position="231"/>
    </location>
</feature>
<evidence type="ECO:0000256" key="4">
    <source>
        <dbReference type="ARBA" id="ARBA00022640"/>
    </source>
</evidence>
<keyword evidence="16" id="KW-1185">Reference proteome</keyword>
<feature type="compositionally biased region" description="Polar residues" evidence="13">
    <location>
        <begin position="188"/>
        <end position="200"/>
    </location>
</feature>
<feature type="transmembrane region" description="Helical" evidence="14">
    <location>
        <begin position="87"/>
        <end position="111"/>
    </location>
</feature>
<evidence type="ECO:0000256" key="2">
    <source>
        <dbReference type="ARBA" id="ARBA00022448"/>
    </source>
</evidence>
<evidence type="ECO:0000256" key="11">
    <source>
        <dbReference type="ARBA" id="ARBA00023136"/>
    </source>
</evidence>
<evidence type="ECO:0000313" key="16">
    <source>
        <dbReference type="Proteomes" id="UP000594263"/>
    </source>
</evidence>
<dbReference type="GO" id="GO:0006886">
    <property type="term" value="P:intracellular protein transport"/>
    <property type="evidence" value="ECO:0007669"/>
    <property type="project" value="UniProtKB-ARBA"/>
</dbReference>
<dbReference type="Proteomes" id="UP000594263">
    <property type="component" value="Unplaced"/>
</dbReference>
<dbReference type="PRINTS" id="PR01506">
    <property type="entry name" value="TATBPROTEIN"/>
</dbReference>
<sequence>MVNMAASLAISIPTHLSSSSSSSSSTASKSKTHLPYPTRHPQISSIGFFISISQLGSSWNGLRYASLTVSRQLIGKDKRRRKCGHKVVHASLFGVGAPEALVIGVVALLVFGPKGLAEVARTLGKTLRAFQPTIRELQDVSREFKSTLEREIGLDDIANPAQNIYTSSSTTRTPTTTSPSPASSTDTLQTPIDSNGALSTNQAYSTEEYLKVKEEQLKAAAAVAAQQQGQATSDELVPPENQSQISGTKVQEPASATTPAAKLESDAS</sequence>
<evidence type="ECO:0000256" key="10">
    <source>
        <dbReference type="ARBA" id="ARBA00023078"/>
    </source>
</evidence>
<feature type="compositionally biased region" description="Low complexity" evidence="13">
    <location>
        <begin position="17"/>
        <end position="29"/>
    </location>
</feature>
<keyword evidence="11 14" id="KW-0472">Membrane</keyword>
<dbReference type="InterPro" id="IPR003369">
    <property type="entry name" value="TatA/B/E"/>
</dbReference>
<proteinExistence type="predicted"/>
<dbReference type="Gramene" id="Kaladp0053s0523.4.v1.1">
    <property type="protein sequence ID" value="Kaladp0053s0523.4.v1.1"/>
    <property type="gene ID" value="Kaladp0053s0523.v1.1"/>
</dbReference>
<dbReference type="GO" id="GO:0033281">
    <property type="term" value="C:TAT protein transport complex"/>
    <property type="evidence" value="ECO:0007669"/>
    <property type="project" value="UniProtKB-ARBA"/>
</dbReference>
<keyword evidence="2" id="KW-0813">Transport</keyword>
<keyword evidence="8 14" id="KW-1133">Transmembrane helix</keyword>
<dbReference type="Gramene" id="Kaladp0053s0523.1.v1.1">
    <property type="protein sequence ID" value="Kaladp0053s0523.1.v1.1"/>
    <property type="gene ID" value="Kaladp0053s0523.v1.1"/>
</dbReference>
<dbReference type="PANTHER" id="PTHR33162">
    <property type="entry name" value="SEC-INDEPENDENT PROTEIN TRANSLOCASE PROTEIN TATA, CHLOROPLASTIC"/>
    <property type="match status" value="1"/>
</dbReference>
<evidence type="ECO:0000256" key="3">
    <source>
        <dbReference type="ARBA" id="ARBA00022528"/>
    </source>
</evidence>
<protein>
    <recommendedName>
        <fullName evidence="17">Sec-independent protein translocase protein TATB, chloroplastic</fullName>
    </recommendedName>
</protein>
<dbReference type="EnsemblPlants" id="Kaladp0053s0523.1.v1.1">
    <property type="protein sequence ID" value="Kaladp0053s0523.1.v1.1"/>
    <property type="gene ID" value="Kaladp0053s0523.v1.1"/>
</dbReference>
<accession>A0A7N0ZYB9</accession>
<feature type="region of interest" description="Disordered" evidence="13">
    <location>
        <begin position="159"/>
        <end position="200"/>
    </location>
</feature>
<organism evidence="15 16">
    <name type="scientific">Kalanchoe fedtschenkoi</name>
    <name type="common">Lavender scallops</name>
    <name type="synonym">South American air plant</name>
    <dbReference type="NCBI Taxonomy" id="63787"/>
    <lineage>
        <taxon>Eukaryota</taxon>
        <taxon>Viridiplantae</taxon>
        <taxon>Streptophyta</taxon>
        <taxon>Embryophyta</taxon>
        <taxon>Tracheophyta</taxon>
        <taxon>Spermatophyta</taxon>
        <taxon>Magnoliopsida</taxon>
        <taxon>eudicotyledons</taxon>
        <taxon>Gunneridae</taxon>
        <taxon>Pentapetalae</taxon>
        <taxon>Saxifragales</taxon>
        <taxon>Crassulaceae</taxon>
        <taxon>Kalanchoe</taxon>
    </lineage>
</organism>
<keyword evidence="3" id="KW-0150">Chloroplast</keyword>
<feature type="compositionally biased region" description="Low complexity" evidence="13">
    <location>
        <begin position="166"/>
        <end position="187"/>
    </location>
</feature>
<evidence type="ECO:0000256" key="12">
    <source>
        <dbReference type="ARBA" id="ARBA00025340"/>
    </source>
</evidence>
<dbReference type="GO" id="GO:0009535">
    <property type="term" value="C:chloroplast thylakoid membrane"/>
    <property type="evidence" value="ECO:0007669"/>
    <property type="project" value="UniProtKB-SubCell"/>
</dbReference>
<keyword evidence="4" id="KW-0934">Plastid</keyword>
<keyword evidence="10" id="KW-0793">Thylakoid</keyword>
<evidence type="ECO:0000313" key="15">
    <source>
        <dbReference type="EnsemblPlants" id="Kaladp0053s0523.1.v1.1"/>
    </source>
</evidence>
<dbReference type="PANTHER" id="PTHR33162:SF3">
    <property type="entry name" value="SEC-INDEPENDENT PROTEIN TRANSLOCASE PROTEIN TATB, CHLOROPLASTIC"/>
    <property type="match status" value="1"/>
</dbReference>
<evidence type="ECO:0000256" key="5">
    <source>
        <dbReference type="ARBA" id="ARBA00022692"/>
    </source>
</evidence>
<keyword evidence="9" id="KW-0811">Translocation</keyword>
<evidence type="ECO:0000256" key="6">
    <source>
        <dbReference type="ARBA" id="ARBA00022927"/>
    </source>
</evidence>
<reference evidence="15" key="1">
    <citation type="submission" date="2021-01" db="UniProtKB">
        <authorList>
            <consortium name="EnsemblPlants"/>
        </authorList>
    </citation>
    <scope>IDENTIFICATION</scope>
</reference>
<evidence type="ECO:0000256" key="8">
    <source>
        <dbReference type="ARBA" id="ARBA00022989"/>
    </source>
</evidence>
<feature type="region of interest" description="Disordered" evidence="13">
    <location>
        <begin position="219"/>
        <end position="268"/>
    </location>
</feature>
<dbReference type="EnsemblPlants" id="Kaladp0053s0523.4.v1.1">
    <property type="protein sequence ID" value="Kaladp0053s0523.4.v1.1"/>
    <property type="gene ID" value="Kaladp0053s0523.v1.1"/>
</dbReference>
<evidence type="ECO:0000256" key="13">
    <source>
        <dbReference type="SAM" id="MobiDB-lite"/>
    </source>
</evidence>